<feature type="domain" description="VOC" evidence="1">
    <location>
        <begin position="6"/>
        <end position="123"/>
    </location>
</feature>
<dbReference type="InterPro" id="IPR037523">
    <property type="entry name" value="VOC_core"/>
</dbReference>
<dbReference type="InterPro" id="IPR004360">
    <property type="entry name" value="Glyas_Fos-R_dOase_dom"/>
</dbReference>
<dbReference type="RefSeq" id="WP_159230827.1">
    <property type="nucleotide sequence ID" value="NZ_CACSIP010000017.1"/>
</dbReference>
<evidence type="ECO:0000313" key="2">
    <source>
        <dbReference type="EMBL" id="CAA0120081.1"/>
    </source>
</evidence>
<evidence type="ECO:0000259" key="1">
    <source>
        <dbReference type="PROSITE" id="PS51819"/>
    </source>
</evidence>
<dbReference type="PROSITE" id="PS51819">
    <property type="entry name" value="VOC"/>
    <property type="match status" value="1"/>
</dbReference>
<organism evidence="2 3">
    <name type="scientific">Mycolicibacterium vanbaalenii</name>
    <name type="common">Mycobacterium vanbaalenii</name>
    <dbReference type="NCBI Taxonomy" id="110539"/>
    <lineage>
        <taxon>Bacteria</taxon>
        <taxon>Bacillati</taxon>
        <taxon>Actinomycetota</taxon>
        <taxon>Actinomycetes</taxon>
        <taxon>Mycobacteriales</taxon>
        <taxon>Mycobacteriaceae</taxon>
        <taxon>Mycolicibacterium</taxon>
    </lineage>
</organism>
<dbReference type="InterPro" id="IPR029068">
    <property type="entry name" value="Glyas_Bleomycin-R_OHBP_Dase"/>
</dbReference>
<gene>
    <name evidence="2" type="primary">bphC2_1</name>
    <name evidence="2" type="ORF">AELLOGFF_04223</name>
</gene>
<keyword evidence="3" id="KW-1185">Reference proteome</keyword>
<dbReference type="InterPro" id="IPR050383">
    <property type="entry name" value="GlyoxalaseI/FosfomycinResist"/>
</dbReference>
<sequence length="181" mass="20359">MVSPAKLAHVVLRTGDIERMTQWYVQVLDGRVVYANDALAFITYDDEHHRVAFLNAGATERPGPTHSGLEHIAFTYSELGDLLDNYQRLKNDEVTPFWCINHGPTTSIYYRDPDNNQIELQIDNFDTEDALEEFFASGAFAANPIGVEFDPDELHRRLLAGEPISELVKQSGNPVALKDIP</sequence>
<dbReference type="EC" id="1.13.11.39" evidence="2"/>
<dbReference type="AlphaFoldDB" id="A0A5S9QM71"/>
<keyword evidence="2" id="KW-0560">Oxidoreductase</keyword>
<keyword evidence="2" id="KW-0223">Dioxygenase</keyword>
<dbReference type="SUPFAM" id="SSF54593">
    <property type="entry name" value="Glyoxalase/Bleomycin resistance protein/Dihydroxybiphenyl dioxygenase"/>
    <property type="match status" value="1"/>
</dbReference>
<dbReference type="Proteomes" id="UP000430146">
    <property type="component" value="Unassembled WGS sequence"/>
</dbReference>
<dbReference type="Pfam" id="PF00903">
    <property type="entry name" value="Glyoxalase"/>
    <property type="match status" value="1"/>
</dbReference>
<dbReference type="PANTHER" id="PTHR21366">
    <property type="entry name" value="GLYOXALASE FAMILY PROTEIN"/>
    <property type="match status" value="1"/>
</dbReference>
<dbReference type="Gene3D" id="3.10.180.10">
    <property type="entry name" value="2,3-Dihydroxybiphenyl 1,2-Dioxygenase, domain 1"/>
    <property type="match status" value="1"/>
</dbReference>
<reference evidence="2 3" key="1">
    <citation type="submission" date="2019-11" db="EMBL/GenBank/DDBJ databases">
        <authorList>
            <person name="Holert J."/>
        </authorList>
    </citation>
    <scope>NUCLEOTIDE SEQUENCE [LARGE SCALE GENOMIC DNA]</scope>
    <source>
        <strain evidence="2">BC8_1</strain>
    </source>
</reference>
<dbReference type="OrthoDB" id="9804907at2"/>
<accession>A0A5S9QM71</accession>
<proteinExistence type="predicted"/>
<dbReference type="PANTHER" id="PTHR21366:SF14">
    <property type="entry name" value="GLYOXALASE DOMAIN-CONTAINING PROTEIN 5"/>
    <property type="match status" value="1"/>
</dbReference>
<name>A0A5S9QM71_MYCVN</name>
<dbReference type="EMBL" id="CACSIP010000017">
    <property type="protein sequence ID" value="CAA0120081.1"/>
    <property type="molecule type" value="Genomic_DNA"/>
</dbReference>
<protein>
    <submittedName>
        <fullName evidence="2">Biphenyl-2,3-diol 1,2-dioxygenase 2</fullName>
        <ecNumber evidence="2">1.13.11.39</ecNumber>
    </submittedName>
</protein>
<evidence type="ECO:0000313" key="3">
    <source>
        <dbReference type="Proteomes" id="UP000430146"/>
    </source>
</evidence>
<dbReference type="GO" id="GO:0018583">
    <property type="term" value="F:biphenyl-2,3-diol 1,2-dioxygenase activity"/>
    <property type="evidence" value="ECO:0007669"/>
    <property type="project" value="UniProtKB-EC"/>
</dbReference>